<keyword evidence="5" id="KW-0572">Peptidoglycan-anchor</keyword>
<dbReference type="InterPro" id="IPR008966">
    <property type="entry name" value="Adhesion_dom_sf"/>
</dbReference>
<feature type="domain" description="CNA-B" evidence="9">
    <location>
        <begin position="621"/>
        <end position="703"/>
    </location>
</feature>
<dbReference type="SUPFAM" id="SSF49401">
    <property type="entry name" value="Bacterial adhesins"/>
    <property type="match status" value="2"/>
</dbReference>
<evidence type="ECO:0000256" key="4">
    <source>
        <dbReference type="ARBA" id="ARBA00022729"/>
    </source>
</evidence>
<feature type="domain" description="CNA-B" evidence="9">
    <location>
        <begin position="1086"/>
        <end position="1173"/>
    </location>
</feature>
<feature type="domain" description="CNA-B" evidence="9">
    <location>
        <begin position="899"/>
        <end position="987"/>
    </location>
</feature>
<evidence type="ECO:0000256" key="1">
    <source>
        <dbReference type="ARBA" id="ARBA00004191"/>
    </source>
</evidence>
<dbReference type="STRING" id="1284.SHYC_07065"/>
<keyword evidence="4 8" id="KW-0732">Signal</keyword>
<dbReference type="GO" id="GO:0007155">
    <property type="term" value="P:cell adhesion"/>
    <property type="evidence" value="ECO:0007669"/>
    <property type="project" value="InterPro"/>
</dbReference>
<dbReference type="InterPro" id="IPR041033">
    <property type="entry name" value="SpaA_PFL_dom_1"/>
</dbReference>
<sequence length="1438" mass="160467">MNKKILVFMVFVLLLNVLAPIFQSSNVTAASDISPTNVTSLTVSPSQINDGGNTKVRVEFDDKNRKIQNGDTIKVNWPNAGELKIDGYSKTIDLTVKGEVVGQAVITGSGATITFNQNVDKLSDVSGFAEFEVQGRNLTNTTNSDTKTGTITSGDKSANISVTKGEAGTNSVFYYKTGDMQTDDTNHVRWFLNINNERKYVDKEIVVKDQIQGGQQIDLSTLSITISGQHPGYYDGANAIENFKKAIPGANITVDTTNNTLEVHIPRDYASLNSYSIHYKTKITNETQPEFVNNSQIWYQENNQPEVNGESSNHTVKNISANAGIQGTVKGELKIHKLDKDTQQPIQNVKFTLTNEDGSNPRELVTDAQGLANIKNLPSGKYIIKEIDAPAPYTFDKNQTYPFELKDSDTNGYFIKIDNSKAAEKTKDVTAKKVWDGTKTPHPTIYFKLFQKDTNGGETAVPNTEVKKLENGTTEVTWNGLPEVDKDGKAIDYVVKEVDAQGNDTTPEGYTKKEEGLTVTNTEKPLETTSISGEKKWDDKNNQDGKRPDVVTINLLKDGKVIKTTEASAANGWTYEFKDLPKEENGKTIDYKVSEKAVEGYKSTVEGTTITNHYTPETTKVTGEKVWDDKNDQDGKRPNSVAVNLLANGEKVQSKTVTKDTDWKYEFTNLPKYENGKAIEYTVTEDHVENYSTTINDTTITNKYTPGKTSATVTKNWEDANNQDGKRPANIQVELLADGVPTGKTVTLNSENEWTYTWQNLDEKAQGKTITYTVKEISKVNAYTSSIDNSNMGNLIITNHYTPETTEVNGTKVWNDKDNQDGKRPESVTVNLLKNGEKVDSQNVNAASNWHYAFSDLPKYENGQMVDYTVTEDHVSDYTTTIDGTTITNTYTPGKTSATVTKNWEDANNQDGHRPESIEVELYANDKATGQKATLSESNNWTHTWQDLDEKTQGKNITYTVKELSNVKGYTSKIDDSNIGNVILTNTHTPELTKVEGKKVWDDKDNQDGKRPKSVTINLLKNGEKIESQTVNASSNWTYSFDHLPKYDNGKEVQYTVTEDHVEDYSTTIDGTTITNQYTPGKTSATVTKNWEDHNNQDGHRPKSIDVELLANGEATGKTATLESDNDWTHTWQDLDEKSNGKTIQYTVKETTAVKGYETSVNNDNIGNLVITNDYTPETTKVEGKKVWKDNDNQDGKRPNQIKVNLLKNGEEVDSTTVDATSDWTYAFNQLPKYENGKEINYSVTEDHVDHYSTSIDGTTITNSYTPGKTSATVTKHWEDHQNMNKQRPESIEVELLADGKATGETVSLNDKNKWTHTWKDLEEKANGKNITYTVKERTQLEHYHVSVNNDDMGNLIITNTFIDPTKPSEPNNPKEEKPNEPGTPSENPKTSEQPKPGIPKFISELPNTGKALMQSWITWVVIGCIVLGIYFIFRKRK</sequence>
<feature type="signal peptide" evidence="8">
    <location>
        <begin position="1"/>
        <end position="29"/>
    </location>
</feature>
<dbReference type="Pfam" id="PF17802">
    <property type="entry name" value="SpaA"/>
    <property type="match status" value="1"/>
</dbReference>
<feature type="region of interest" description="Disordered" evidence="6">
    <location>
        <begin position="1362"/>
        <end position="1403"/>
    </location>
</feature>
<dbReference type="InterPro" id="IPR011252">
    <property type="entry name" value="Fibrogen-bd_dom1"/>
</dbReference>
<feature type="chain" id="PRO_5019374052" evidence="8">
    <location>
        <begin position="30"/>
        <end position="1438"/>
    </location>
</feature>
<dbReference type="RefSeq" id="WP_119635571.1">
    <property type="nucleotide sequence ID" value="NZ_QXVO01000023.1"/>
</dbReference>
<dbReference type="Pfam" id="PF05738">
    <property type="entry name" value="Cna_B"/>
    <property type="match status" value="10"/>
</dbReference>
<feature type="domain" description="CNA-B" evidence="9">
    <location>
        <begin position="429"/>
        <end position="522"/>
    </location>
</feature>
<keyword evidence="7" id="KW-0812">Transmembrane</keyword>
<dbReference type="Gene3D" id="2.60.40.1140">
    <property type="entry name" value="Collagen-binding surface protein Cna, B-type domain"/>
    <property type="match status" value="10"/>
</dbReference>
<protein>
    <submittedName>
        <fullName evidence="11">Cna B-type domain-containing protein</fullName>
    </submittedName>
</protein>
<evidence type="ECO:0000313" key="11">
    <source>
        <dbReference type="EMBL" id="RIO45294.1"/>
    </source>
</evidence>
<dbReference type="CDD" id="cd00222">
    <property type="entry name" value="CollagenBindB"/>
    <property type="match status" value="9"/>
</dbReference>
<proteinExistence type="predicted"/>
<feature type="domain" description="CNA-B" evidence="9">
    <location>
        <begin position="1273"/>
        <end position="1361"/>
    </location>
</feature>
<feature type="domain" description="CNA-B" evidence="9">
    <location>
        <begin position="712"/>
        <end position="799"/>
    </location>
</feature>
<feature type="region of interest" description="Disordered" evidence="6">
    <location>
        <begin position="525"/>
        <end position="545"/>
    </location>
</feature>
<evidence type="ECO:0000256" key="8">
    <source>
        <dbReference type="SAM" id="SignalP"/>
    </source>
</evidence>
<feature type="domain" description="CNA-B" evidence="9">
    <location>
        <begin position="808"/>
        <end position="890"/>
    </location>
</feature>
<feature type="domain" description="CNA-B" evidence="9">
    <location>
        <begin position="995"/>
        <end position="1077"/>
    </location>
</feature>
<gene>
    <name evidence="11" type="ORF">BUZ57_08150</name>
</gene>
<evidence type="ECO:0000259" key="9">
    <source>
        <dbReference type="Pfam" id="PF05738"/>
    </source>
</evidence>
<keyword evidence="3" id="KW-0964">Secreted</keyword>
<keyword evidence="2" id="KW-0134">Cell wall</keyword>
<dbReference type="InterPro" id="IPR008454">
    <property type="entry name" value="Collagen-bd_Cna-like_B-typ_dom"/>
</dbReference>
<evidence type="ECO:0000313" key="12">
    <source>
        <dbReference type="Proteomes" id="UP000285625"/>
    </source>
</evidence>
<dbReference type="InterPro" id="IPR013783">
    <property type="entry name" value="Ig-like_fold"/>
</dbReference>
<evidence type="ECO:0000256" key="2">
    <source>
        <dbReference type="ARBA" id="ARBA00022512"/>
    </source>
</evidence>
<keyword evidence="7" id="KW-0472">Membrane</keyword>
<evidence type="ECO:0000256" key="6">
    <source>
        <dbReference type="SAM" id="MobiDB-lite"/>
    </source>
</evidence>
<feature type="transmembrane region" description="Helical" evidence="7">
    <location>
        <begin position="1417"/>
        <end position="1434"/>
    </location>
</feature>
<comment type="caution">
    <text evidence="11">The sequence shown here is derived from an EMBL/GenBank/DDBJ whole genome shotgun (WGS) entry which is preliminary data.</text>
</comment>
<dbReference type="Gene3D" id="2.60.40.1280">
    <property type="match status" value="1"/>
</dbReference>
<reference evidence="11 12" key="1">
    <citation type="journal article" date="2016" name="Front. Microbiol.">
        <title>Comprehensive Phylogenetic Analysis of Bovine Non-aureus Staphylococci Species Based on Whole-Genome Sequencing.</title>
        <authorList>
            <person name="Naushad S."/>
            <person name="Barkema H.W."/>
            <person name="Luby C."/>
            <person name="Condas L.A."/>
            <person name="Nobrega D.B."/>
            <person name="Carson D.A."/>
            <person name="De Buck J."/>
        </authorList>
    </citation>
    <scope>NUCLEOTIDE SEQUENCE [LARGE SCALE GENOMIC DNA]</scope>
    <source>
        <strain evidence="11 12">SNUC 5959</strain>
    </source>
</reference>
<dbReference type="EMBL" id="QXVO01000023">
    <property type="protein sequence ID" value="RIO45294.1"/>
    <property type="molecule type" value="Genomic_DNA"/>
</dbReference>
<evidence type="ECO:0000259" key="10">
    <source>
        <dbReference type="Pfam" id="PF17802"/>
    </source>
</evidence>
<feature type="domain" description="CNA-B" evidence="9">
    <location>
        <begin position="531"/>
        <end position="612"/>
    </location>
</feature>
<keyword evidence="7" id="KW-1133">Transmembrane helix</keyword>
<dbReference type="Gene3D" id="2.60.40.10">
    <property type="entry name" value="Immunoglobulins"/>
    <property type="match status" value="1"/>
</dbReference>
<evidence type="ECO:0000256" key="5">
    <source>
        <dbReference type="ARBA" id="ARBA00023088"/>
    </source>
</evidence>
<dbReference type="SUPFAM" id="SSF49478">
    <property type="entry name" value="Cna protein B-type domain"/>
    <property type="match status" value="11"/>
</dbReference>
<evidence type="ECO:0000256" key="7">
    <source>
        <dbReference type="SAM" id="Phobius"/>
    </source>
</evidence>
<accession>A0A418JI76</accession>
<feature type="domain" description="SpaA-like prealbumin fold" evidence="10">
    <location>
        <begin position="331"/>
        <end position="410"/>
    </location>
</feature>
<evidence type="ECO:0000256" key="3">
    <source>
        <dbReference type="ARBA" id="ARBA00022525"/>
    </source>
</evidence>
<dbReference type="NCBIfam" id="TIGR01167">
    <property type="entry name" value="LPXTG_anchor"/>
    <property type="match status" value="1"/>
</dbReference>
<dbReference type="Proteomes" id="UP000285625">
    <property type="component" value="Unassembled WGS sequence"/>
</dbReference>
<feature type="domain" description="CNA-B" evidence="9">
    <location>
        <begin position="1182"/>
        <end position="1264"/>
    </location>
</feature>
<organism evidence="11 12">
    <name type="scientific">Staphylococcus hyicus</name>
    <dbReference type="NCBI Taxonomy" id="1284"/>
    <lineage>
        <taxon>Bacteria</taxon>
        <taxon>Bacillati</taxon>
        <taxon>Bacillota</taxon>
        <taxon>Bacilli</taxon>
        <taxon>Bacillales</taxon>
        <taxon>Staphylococcaceae</taxon>
        <taxon>Staphylococcus</taxon>
    </lineage>
</organism>
<feature type="compositionally biased region" description="Basic and acidic residues" evidence="6">
    <location>
        <begin position="533"/>
        <end position="545"/>
    </location>
</feature>
<comment type="subcellular location">
    <subcellularLocation>
        <location evidence="1">Secreted</location>
        <location evidence="1">Cell wall</location>
    </subcellularLocation>
</comment>
<name>A0A418JI76_STAHY</name>
<dbReference type="Gene3D" id="2.60.40.740">
    <property type="match status" value="1"/>
</dbReference>